<keyword evidence="6" id="KW-1185">Reference proteome</keyword>
<reference evidence="5 6" key="1">
    <citation type="submission" date="2017-02" db="EMBL/GenBank/DDBJ databases">
        <authorList>
            <person name="Peterson S.W."/>
        </authorList>
    </citation>
    <scope>NUCLEOTIDE SEQUENCE [LARGE SCALE GENOMIC DNA]</scope>
    <source>
        <strain evidence="5 6">DSM 15102</strain>
    </source>
</reference>
<dbReference type="Pfam" id="PF01546">
    <property type="entry name" value="Peptidase_M20"/>
    <property type="match status" value="1"/>
</dbReference>
<dbReference type="NCBIfam" id="TIGR01891">
    <property type="entry name" value="amidohydrolases"/>
    <property type="match status" value="1"/>
</dbReference>
<dbReference type="PANTHER" id="PTHR11014:SF63">
    <property type="entry name" value="METALLOPEPTIDASE, PUTATIVE (AFU_ORTHOLOGUE AFUA_6G09600)-RELATED"/>
    <property type="match status" value="1"/>
</dbReference>
<evidence type="ECO:0000259" key="4">
    <source>
        <dbReference type="Pfam" id="PF07687"/>
    </source>
</evidence>
<dbReference type="PANTHER" id="PTHR11014">
    <property type="entry name" value="PEPTIDASE M20 FAMILY MEMBER"/>
    <property type="match status" value="1"/>
</dbReference>
<dbReference type="Gene3D" id="3.30.70.360">
    <property type="match status" value="1"/>
</dbReference>
<feature type="binding site" evidence="3">
    <location>
        <position position="106"/>
    </location>
    <ligand>
        <name>Mn(2+)</name>
        <dbReference type="ChEBI" id="CHEBI:29035"/>
        <label>2</label>
    </ligand>
</feature>
<protein>
    <submittedName>
        <fullName evidence="5">Amidohydrolase</fullName>
    </submittedName>
</protein>
<dbReference type="GO" id="GO:0016787">
    <property type="term" value="F:hydrolase activity"/>
    <property type="evidence" value="ECO:0007669"/>
    <property type="project" value="UniProtKB-KW"/>
</dbReference>
<dbReference type="SUPFAM" id="SSF55031">
    <property type="entry name" value="Bacterial exopeptidase dimerisation domain"/>
    <property type="match status" value="1"/>
</dbReference>
<dbReference type="SUPFAM" id="SSF53187">
    <property type="entry name" value="Zn-dependent exopeptidases"/>
    <property type="match status" value="1"/>
</dbReference>
<dbReference type="InterPro" id="IPR011650">
    <property type="entry name" value="Peptidase_M20_dimer"/>
</dbReference>
<keyword evidence="3" id="KW-0479">Metal-binding</keyword>
<dbReference type="FunFam" id="3.30.70.360:FF:000014">
    <property type="entry name" value="N-acyl-L-amino acid amidohydrolase"/>
    <property type="match status" value="1"/>
</dbReference>
<feature type="binding site" evidence="3">
    <location>
        <position position="166"/>
    </location>
    <ligand>
        <name>Mn(2+)</name>
        <dbReference type="ChEBI" id="CHEBI:29035"/>
        <label>2</label>
    </ligand>
</feature>
<dbReference type="EMBL" id="FUWV01000003">
    <property type="protein sequence ID" value="SJZ47466.1"/>
    <property type="molecule type" value="Genomic_DNA"/>
</dbReference>
<evidence type="ECO:0000256" key="3">
    <source>
        <dbReference type="PIRSR" id="PIRSR005962-1"/>
    </source>
</evidence>
<dbReference type="AlphaFoldDB" id="A0A1T4KYF9"/>
<dbReference type="Proteomes" id="UP000196365">
    <property type="component" value="Unassembled WGS sequence"/>
</dbReference>
<feature type="binding site" evidence="3">
    <location>
        <position position="104"/>
    </location>
    <ligand>
        <name>Mn(2+)</name>
        <dbReference type="ChEBI" id="CHEBI:29035"/>
        <label>2</label>
    </ligand>
</feature>
<dbReference type="InterPro" id="IPR017439">
    <property type="entry name" value="Amidohydrolase"/>
</dbReference>
<name>A0A1T4KYF9_9FIRM</name>
<dbReference type="GO" id="GO:0046872">
    <property type="term" value="F:metal ion binding"/>
    <property type="evidence" value="ECO:0007669"/>
    <property type="project" value="UniProtKB-KW"/>
</dbReference>
<evidence type="ECO:0000256" key="2">
    <source>
        <dbReference type="ARBA" id="ARBA00022801"/>
    </source>
</evidence>
<dbReference type="RefSeq" id="WP_087678152.1">
    <property type="nucleotide sequence ID" value="NZ_FUWV01000003.1"/>
</dbReference>
<dbReference type="InterPro" id="IPR002933">
    <property type="entry name" value="Peptidase_M20"/>
</dbReference>
<feature type="binding site" evidence="3">
    <location>
        <position position="365"/>
    </location>
    <ligand>
        <name>Mn(2+)</name>
        <dbReference type="ChEBI" id="CHEBI:29035"/>
        <label>2</label>
    </ligand>
</feature>
<comment type="similarity">
    <text evidence="1">Belongs to the peptidase M20 family.</text>
</comment>
<feature type="domain" description="Peptidase M20 dimerisation" evidence="4">
    <location>
        <begin position="190"/>
        <end position="282"/>
    </location>
</feature>
<keyword evidence="2 5" id="KW-0378">Hydrolase</keyword>
<dbReference type="Gene3D" id="3.40.630.10">
    <property type="entry name" value="Zn peptidases"/>
    <property type="match status" value="1"/>
</dbReference>
<dbReference type="Pfam" id="PF07687">
    <property type="entry name" value="M20_dimer"/>
    <property type="match status" value="1"/>
</dbReference>
<gene>
    <name evidence="5" type="ORF">SAMN02745973_00726</name>
</gene>
<evidence type="ECO:0000313" key="6">
    <source>
        <dbReference type="Proteomes" id="UP000196365"/>
    </source>
</evidence>
<dbReference type="PIRSF" id="PIRSF005962">
    <property type="entry name" value="Pept_M20D_amidohydro"/>
    <property type="match status" value="1"/>
</dbReference>
<sequence length="393" mass="43412">MLTKEIQKLSEDFYEEIVSLRHCIHENPEIGFQEFQTAQLIIDTLEKYGIEYQSGIAKTGVVGVIKGKNPGKTVLLRADMDALILQEETYLSYASKVNNRMHACGHDGHTAGLLGTAIILNSLKEYFDGTVKLMFQPAEETEGGALPMIEEGVLENPKVDAAFACHLWGNTPEGKVEICHGPMMAACDCFELKIKGIGGHGAMPHLTVDPISIAAYIITMLQSVVSRRMDPLEPVVLSIGSINGGDGNNIIPDSVKITGTVRTLNEKVHQQIPKEMENIIKGVCDTYGANYDFYYQREFPVLINDSAMTDLAGKAFSKILGEENVKELEKPYMGGEDFAYLAQRVPSSFAYIGISKDMDHPILHHNPKFKFDDKNLKILSQGLAQIAVDFLKK</sequence>
<evidence type="ECO:0000256" key="1">
    <source>
        <dbReference type="ARBA" id="ARBA00006153"/>
    </source>
</evidence>
<keyword evidence="3" id="KW-0464">Manganese</keyword>
<organism evidence="5 6">
    <name type="scientific">Garciella nitratireducens DSM 15102</name>
    <dbReference type="NCBI Taxonomy" id="1121911"/>
    <lineage>
        <taxon>Bacteria</taxon>
        <taxon>Bacillati</taxon>
        <taxon>Bacillota</taxon>
        <taxon>Clostridia</taxon>
        <taxon>Eubacteriales</taxon>
        <taxon>Eubacteriaceae</taxon>
        <taxon>Garciella</taxon>
    </lineage>
</organism>
<evidence type="ECO:0000313" key="5">
    <source>
        <dbReference type="EMBL" id="SJZ47466.1"/>
    </source>
</evidence>
<comment type="cofactor">
    <cofactor evidence="3">
        <name>Mn(2+)</name>
        <dbReference type="ChEBI" id="CHEBI:29035"/>
    </cofactor>
    <text evidence="3">The Mn(2+) ion enhances activity.</text>
</comment>
<dbReference type="CDD" id="cd03886">
    <property type="entry name" value="M20_Acy1"/>
    <property type="match status" value="1"/>
</dbReference>
<proteinExistence type="inferred from homology"/>
<dbReference type="OrthoDB" id="9776731at2"/>
<feature type="binding site" evidence="3">
    <location>
        <position position="140"/>
    </location>
    <ligand>
        <name>Mn(2+)</name>
        <dbReference type="ChEBI" id="CHEBI:29035"/>
        <label>2</label>
    </ligand>
</feature>
<accession>A0A1T4KYF9</accession>
<dbReference type="InterPro" id="IPR036264">
    <property type="entry name" value="Bact_exopeptidase_dim_dom"/>
</dbReference>